<dbReference type="InterPro" id="IPR001173">
    <property type="entry name" value="Glyco_trans_2-like"/>
</dbReference>
<keyword evidence="8" id="KW-1185">Reference proteome</keyword>
<dbReference type="PANTHER" id="PTHR43646:SF2">
    <property type="entry name" value="GLYCOSYLTRANSFERASE 2-LIKE DOMAIN-CONTAINING PROTEIN"/>
    <property type="match status" value="1"/>
</dbReference>
<dbReference type="GO" id="GO:0005886">
    <property type="term" value="C:plasma membrane"/>
    <property type="evidence" value="ECO:0007669"/>
    <property type="project" value="UniProtKB-SubCell"/>
</dbReference>
<evidence type="ECO:0000313" key="8">
    <source>
        <dbReference type="Proteomes" id="UP000191980"/>
    </source>
</evidence>
<dbReference type="OrthoDB" id="5291101at2"/>
<dbReference type="EMBL" id="LPUF01000002">
    <property type="protein sequence ID" value="OQK16048.1"/>
    <property type="molecule type" value="Genomic_DNA"/>
</dbReference>
<evidence type="ECO:0000259" key="6">
    <source>
        <dbReference type="Pfam" id="PF00535"/>
    </source>
</evidence>
<name>A0A1V8M3G0_9GAMM</name>
<dbReference type="Gene3D" id="3.90.550.10">
    <property type="entry name" value="Spore Coat Polysaccharide Biosynthesis Protein SpsA, Chain A"/>
    <property type="match status" value="1"/>
</dbReference>
<dbReference type="NCBIfam" id="TIGR04283">
    <property type="entry name" value="glyco_like_mftF"/>
    <property type="match status" value="1"/>
</dbReference>
<comment type="subcellular location">
    <subcellularLocation>
        <location evidence="1">Cell membrane</location>
    </subcellularLocation>
</comment>
<evidence type="ECO:0000256" key="4">
    <source>
        <dbReference type="ARBA" id="ARBA00022679"/>
    </source>
</evidence>
<sequence>MSAFSKLSIVIPVGPGDNTWQNLLTALMLLGLDIEIILSACQAQPENFDLPDNVLWLQTAQGRARQLNAGAAKASRSVIWFLHADTRFTAGVIEAMQSYIEKDELSMGYFNLKFADDGPEQTRLNAWAANIRSRYFGLPFGDQGFVISKAIFEQLTGFDETVSIGEDLDFVVRVKARGITLQELPAALLTSARRYQQHGWLATTIRHVFLTWCLTRQAKRRLVYS</sequence>
<accession>A0A1V8M3G0</accession>
<dbReference type="SUPFAM" id="SSF53448">
    <property type="entry name" value="Nucleotide-diphospho-sugar transferases"/>
    <property type="match status" value="1"/>
</dbReference>
<evidence type="ECO:0000256" key="5">
    <source>
        <dbReference type="ARBA" id="ARBA00023136"/>
    </source>
</evidence>
<dbReference type="RefSeq" id="WP_080523428.1">
    <property type="nucleotide sequence ID" value="NZ_LPUF01000002.1"/>
</dbReference>
<evidence type="ECO:0000256" key="3">
    <source>
        <dbReference type="ARBA" id="ARBA00022676"/>
    </source>
</evidence>
<dbReference type="PANTHER" id="PTHR43646">
    <property type="entry name" value="GLYCOSYLTRANSFERASE"/>
    <property type="match status" value="1"/>
</dbReference>
<feature type="domain" description="Glycosyltransferase 2-like" evidence="6">
    <location>
        <begin position="53"/>
        <end position="126"/>
    </location>
</feature>
<keyword evidence="2" id="KW-1003">Cell membrane</keyword>
<comment type="caution">
    <text evidence="7">The sequence shown here is derived from an EMBL/GenBank/DDBJ whole genome shotgun (WGS) entry which is preliminary data.</text>
</comment>
<keyword evidence="3" id="KW-0328">Glycosyltransferase</keyword>
<keyword evidence="4" id="KW-0808">Transferase</keyword>
<keyword evidence="5" id="KW-0472">Membrane</keyword>
<evidence type="ECO:0000313" key="7">
    <source>
        <dbReference type="EMBL" id="OQK16048.1"/>
    </source>
</evidence>
<dbReference type="Pfam" id="PF00535">
    <property type="entry name" value="Glycos_transf_2"/>
    <property type="match status" value="1"/>
</dbReference>
<dbReference type="GO" id="GO:0016757">
    <property type="term" value="F:glycosyltransferase activity"/>
    <property type="evidence" value="ECO:0007669"/>
    <property type="project" value="UniProtKB-KW"/>
</dbReference>
<evidence type="ECO:0000256" key="2">
    <source>
        <dbReference type="ARBA" id="ARBA00022475"/>
    </source>
</evidence>
<dbReference type="AlphaFoldDB" id="A0A1V8M3G0"/>
<protein>
    <recommendedName>
        <fullName evidence="6">Glycosyltransferase 2-like domain-containing protein</fullName>
    </recommendedName>
</protein>
<gene>
    <name evidence="7" type="ORF">AU255_13115</name>
</gene>
<reference evidence="7 8" key="1">
    <citation type="submission" date="2015-12" db="EMBL/GenBank/DDBJ databases">
        <authorList>
            <person name="Shamseldin A."/>
            <person name="Moawad H."/>
            <person name="Abd El-Rahim W.M."/>
            <person name="Sadowsky M.J."/>
        </authorList>
    </citation>
    <scope>NUCLEOTIDE SEQUENCE [LARGE SCALE GENOMIC DNA]</scope>
    <source>
        <strain evidence="7 8">WF1</strain>
    </source>
</reference>
<dbReference type="InterPro" id="IPR029044">
    <property type="entry name" value="Nucleotide-diphossugar_trans"/>
</dbReference>
<organism evidence="7 8">
    <name type="scientific">Methyloprofundus sedimenti</name>
    <dbReference type="NCBI Taxonomy" id="1420851"/>
    <lineage>
        <taxon>Bacteria</taxon>
        <taxon>Pseudomonadati</taxon>
        <taxon>Pseudomonadota</taxon>
        <taxon>Gammaproteobacteria</taxon>
        <taxon>Methylococcales</taxon>
        <taxon>Methylococcaceae</taxon>
        <taxon>Methyloprofundus</taxon>
    </lineage>
</organism>
<proteinExistence type="predicted"/>
<dbReference type="STRING" id="1420851.AU255_13115"/>
<evidence type="ECO:0000256" key="1">
    <source>
        <dbReference type="ARBA" id="ARBA00004236"/>
    </source>
</evidence>
<dbReference type="InterPro" id="IPR026461">
    <property type="entry name" value="Trfase_2_rSAM/seldom_assoc"/>
</dbReference>
<dbReference type="Proteomes" id="UP000191980">
    <property type="component" value="Unassembled WGS sequence"/>
</dbReference>